<sequence>MSKVLGCNCVLIPRGHQNKKILNLNTMLIDNDFKELMINITIM</sequence>
<organism evidence="1 2">
    <name type="scientific">Thomasclavelia ramosa</name>
    <dbReference type="NCBI Taxonomy" id="1547"/>
    <lineage>
        <taxon>Bacteria</taxon>
        <taxon>Bacillati</taxon>
        <taxon>Bacillota</taxon>
        <taxon>Erysipelotrichia</taxon>
        <taxon>Erysipelotrichales</taxon>
        <taxon>Coprobacillaceae</taxon>
        <taxon>Thomasclavelia</taxon>
    </lineage>
</organism>
<accession>A0AB35IHB5</accession>
<dbReference type="RefSeq" id="WP_003535924.1">
    <property type="nucleotide sequence ID" value="NZ_AP031443.1"/>
</dbReference>
<evidence type="ECO:0000313" key="1">
    <source>
        <dbReference type="EMBL" id="MDB7083190.1"/>
    </source>
</evidence>
<reference evidence="1" key="1">
    <citation type="submission" date="2023-01" db="EMBL/GenBank/DDBJ databases">
        <title>Human gut microbiome strain richness.</title>
        <authorList>
            <person name="Chen-Liaw A."/>
        </authorList>
    </citation>
    <scope>NUCLEOTIDE SEQUENCE</scope>
    <source>
        <strain evidence="1">1001217st2_G6_1001217B_191108</strain>
    </source>
</reference>
<dbReference type="EMBL" id="JAQLKE010000006">
    <property type="protein sequence ID" value="MDB7083190.1"/>
    <property type="molecule type" value="Genomic_DNA"/>
</dbReference>
<gene>
    <name evidence="1" type="ORF">PM738_05190</name>
</gene>
<comment type="caution">
    <text evidence="1">The sequence shown here is derived from an EMBL/GenBank/DDBJ whole genome shotgun (WGS) entry which is preliminary data.</text>
</comment>
<protein>
    <submittedName>
        <fullName evidence="1">Uncharacterized protein</fullName>
    </submittedName>
</protein>
<dbReference type="GeneID" id="76833312"/>
<proteinExistence type="predicted"/>
<evidence type="ECO:0000313" key="2">
    <source>
        <dbReference type="Proteomes" id="UP001211987"/>
    </source>
</evidence>
<name>A0AB35IHB5_9FIRM</name>
<dbReference type="Proteomes" id="UP001211987">
    <property type="component" value="Unassembled WGS sequence"/>
</dbReference>
<dbReference type="AlphaFoldDB" id="A0AB35IHB5"/>